<keyword evidence="3" id="KW-1185">Reference proteome</keyword>
<evidence type="ECO:0000313" key="2">
    <source>
        <dbReference type="EMBL" id="MEQ2444712.1"/>
    </source>
</evidence>
<reference evidence="2 3" key="1">
    <citation type="submission" date="2024-03" db="EMBL/GenBank/DDBJ databases">
        <title>Human intestinal bacterial collection.</title>
        <authorList>
            <person name="Pauvert C."/>
            <person name="Hitch T.C.A."/>
            <person name="Clavel T."/>
        </authorList>
    </citation>
    <scope>NUCLEOTIDE SEQUENCE [LARGE SCALE GENOMIC DNA]</scope>
    <source>
        <strain evidence="2 3">CLA-AP-H29</strain>
    </source>
</reference>
<dbReference type="EMBL" id="JBBMFK010000031">
    <property type="protein sequence ID" value="MEQ2444712.1"/>
    <property type="molecule type" value="Genomic_DNA"/>
</dbReference>
<protein>
    <submittedName>
        <fullName evidence="2">Uncharacterized protein</fullName>
    </submittedName>
</protein>
<accession>A0ABV1EBK9</accession>
<evidence type="ECO:0000313" key="3">
    <source>
        <dbReference type="Proteomes" id="UP001464378"/>
    </source>
</evidence>
<keyword evidence="1" id="KW-0472">Membrane</keyword>
<proteinExistence type="predicted"/>
<name>A0ABV1EBK9_9FIRM</name>
<keyword evidence="1" id="KW-1133">Transmembrane helix</keyword>
<comment type="caution">
    <text evidence="2">The sequence shown here is derived from an EMBL/GenBank/DDBJ whole genome shotgun (WGS) entry which is preliminary data.</text>
</comment>
<sequence length="129" mass="15142">MRIDDFITGFSLISGYLLLLGISGLVADFLLPRVPFIKRYLENLPDWDEEINRKDMGEESFEIQQVSVKRLREIIHQMAPSGRFLAKEGRTWIAVDNSTNHAWTEEFRKKRQAVRWLRGEFEVSDISQK</sequence>
<organism evidence="2 3">
    <name type="scientific">Pseudoflavonifractor intestinihominis</name>
    <dbReference type="NCBI Taxonomy" id="3133171"/>
    <lineage>
        <taxon>Bacteria</taxon>
        <taxon>Bacillati</taxon>
        <taxon>Bacillota</taxon>
        <taxon>Clostridia</taxon>
        <taxon>Eubacteriales</taxon>
        <taxon>Oscillospiraceae</taxon>
        <taxon>Pseudoflavonifractor</taxon>
    </lineage>
</organism>
<dbReference type="RefSeq" id="WP_349232453.1">
    <property type="nucleotide sequence ID" value="NZ_JBBMFK010000031.1"/>
</dbReference>
<keyword evidence="1" id="KW-0812">Transmembrane</keyword>
<feature type="transmembrane region" description="Helical" evidence="1">
    <location>
        <begin position="6"/>
        <end position="31"/>
    </location>
</feature>
<dbReference type="Proteomes" id="UP001464378">
    <property type="component" value="Unassembled WGS sequence"/>
</dbReference>
<evidence type="ECO:0000256" key="1">
    <source>
        <dbReference type="SAM" id="Phobius"/>
    </source>
</evidence>
<gene>
    <name evidence="2" type="ORF">WMO64_14720</name>
</gene>